<dbReference type="SUPFAM" id="SSF53335">
    <property type="entry name" value="S-adenosyl-L-methionine-dependent methyltransferases"/>
    <property type="match status" value="1"/>
</dbReference>
<dbReference type="GO" id="GO:0070475">
    <property type="term" value="P:rRNA base methylation"/>
    <property type="evidence" value="ECO:0007669"/>
    <property type="project" value="InterPro"/>
</dbReference>
<organism evidence="3 4">
    <name type="scientific">Taxus chinensis</name>
    <name type="common">Chinese yew</name>
    <name type="synonym">Taxus wallichiana var. chinensis</name>
    <dbReference type="NCBI Taxonomy" id="29808"/>
    <lineage>
        <taxon>Eukaryota</taxon>
        <taxon>Viridiplantae</taxon>
        <taxon>Streptophyta</taxon>
        <taxon>Embryophyta</taxon>
        <taxon>Tracheophyta</taxon>
        <taxon>Spermatophyta</taxon>
        <taxon>Pinopsida</taxon>
        <taxon>Pinidae</taxon>
        <taxon>Conifers II</taxon>
        <taxon>Cupressales</taxon>
        <taxon>Taxaceae</taxon>
        <taxon>Taxus</taxon>
    </lineage>
</organism>
<comment type="caution">
    <text evidence="3">The sequence shown here is derived from an EMBL/GenBank/DDBJ whole genome shotgun (WGS) entry which is preliminary data.</text>
</comment>
<evidence type="ECO:0000259" key="2">
    <source>
        <dbReference type="Pfam" id="PF10354"/>
    </source>
</evidence>
<evidence type="ECO:0000256" key="1">
    <source>
        <dbReference type="SAM" id="Coils"/>
    </source>
</evidence>
<evidence type="ECO:0000313" key="4">
    <source>
        <dbReference type="Proteomes" id="UP000824469"/>
    </source>
</evidence>
<reference evidence="3 4" key="1">
    <citation type="journal article" date="2021" name="Nat. Plants">
        <title>The Taxus genome provides insights into paclitaxel biosynthesis.</title>
        <authorList>
            <person name="Xiong X."/>
            <person name="Gou J."/>
            <person name="Liao Q."/>
            <person name="Li Y."/>
            <person name="Zhou Q."/>
            <person name="Bi G."/>
            <person name="Li C."/>
            <person name="Du R."/>
            <person name="Wang X."/>
            <person name="Sun T."/>
            <person name="Guo L."/>
            <person name="Liang H."/>
            <person name="Lu P."/>
            <person name="Wu Y."/>
            <person name="Zhang Z."/>
            <person name="Ro D.K."/>
            <person name="Shang Y."/>
            <person name="Huang S."/>
            <person name="Yan J."/>
        </authorList>
    </citation>
    <scope>NUCLEOTIDE SEQUENCE [LARGE SCALE GENOMIC DNA]</scope>
    <source>
        <strain evidence="3">Ta-2019</strain>
    </source>
</reference>
<dbReference type="PANTHER" id="PTHR11538:SF26">
    <property type="entry name" value="FERREDOXIN-FOLD ANTICODON-BINDING DOMAIN-CONTAINING PROTEIN 1"/>
    <property type="match status" value="1"/>
</dbReference>
<dbReference type="InterPro" id="IPR019446">
    <property type="entry name" value="BMT5-like"/>
</dbReference>
<dbReference type="AlphaFoldDB" id="A0AA38LJH2"/>
<feature type="coiled-coil region" evidence="1">
    <location>
        <begin position="168"/>
        <end position="434"/>
    </location>
</feature>
<keyword evidence="1" id="KW-0175">Coiled coil</keyword>
<gene>
    <name evidence="3" type="ORF">KI387_017941</name>
</gene>
<keyword evidence="4" id="KW-1185">Reference proteome</keyword>
<name>A0AA38LJH2_TAXCH</name>
<dbReference type="InterPro" id="IPR029063">
    <property type="entry name" value="SAM-dependent_MTases_sf"/>
</dbReference>
<dbReference type="GO" id="GO:0070042">
    <property type="term" value="F:rRNA (uridine-N3-)-methyltransferase activity"/>
    <property type="evidence" value="ECO:0007669"/>
    <property type="project" value="InterPro"/>
</dbReference>
<feature type="domain" description="25S rRNA (uridine-N(3))-methyltransferase BMT5-like" evidence="2">
    <location>
        <begin position="4"/>
        <end position="125"/>
    </location>
</feature>
<protein>
    <recommendedName>
        <fullName evidence="2">25S rRNA (uridine-N(3))-methyltransferase BMT5-like domain-containing protein</fullName>
    </recommendedName>
</protein>
<sequence length="454" mass="53307">MVISPYENGQENLQLLENFGAMTLHDVDATKMCKHEILRERLFDRIVFNFPRAGFHRNEKEAAVIKKHRDLVKMFFKNARNMLSRTGEIHVTHKVEEPYGQWKVVEEAEKCGLLLKESVEFNKDFTTAYFAYAQNLSFCGSSINDEMRSDTRESMTAPIMLPNNSLELETERKNREAAETAKADMESSFNHLKTVADKAIKERDEFERKINEVIHQRDEAQREKENITIQLAEALRLKKNAIEQRTVSILELTFEREARKAAETAKENMDDLHNHYKRLVFNLHGDHALCQIEEAYSEKEKIAKQLDEALRLKEEVTKEKEKILREQIDLANQKDEIYRDKKKIAEGLDEALRLKEEAIKEREKILRDQNDLSNHKNEVYWEKGKIAAKLDEVLRLKEEVSKEMERIQMAKEEIAKWEEEVSRLKEEANKQGKRFDSGLLWGTVEIIFGLIRRL</sequence>
<feature type="non-terminal residue" evidence="3">
    <location>
        <position position="1"/>
    </location>
</feature>
<dbReference type="GO" id="GO:0005737">
    <property type="term" value="C:cytoplasm"/>
    <property type="evidence" value="ECO:0007669"/>
    <property type="project" value="TreeGrafter"/>
</dbReference>
<proteinExistence type="predicted"/>
<dbReference type="EMBL" id="JAHRHJ020000003">
    <property type="protein sequence ID" value="KAH9323302.1"/>
    <property type="molecule type" value="Genomic_DNA"/>
</dbReference>
<dbReference type="PANTHER" id="PTHR11538">
    <property type="entry name" value="PHENYLALANYL-TRNA SYNTHETASE"/>
    <property type="match status" value="1"/>
</dbReference>
<evidence type="ECO:0000313" key="3">
    <source>
        <dbReference type="EMBL" id="KAH9323302.1"/>
    </source>
</evidence>
<dbReference type="Proteomes" id="UP000824469">
    <property type="component" value="Unassembled WGS sequence"/>
</dbReference>
<dbReference type="Pfam" id="PF10354">
    <property type="entry name" value="BMT5-like"/>
    <property type="match status" value="1"/>
</dbReference>
<accession>A0AA38LJH2</accession>